<sequence length="148" mass="15858">MKTSILASLSVLALVSTAQARPHRHPVVPAVNQAEAEKVLAPLRQAATACFADTVLSNPKATAEARAGRWYEAVGITGFLCRPEVAAMIQAHDRIYGAKTGERYFKTAYAKHLDQQLAERLQPVLAHKTVASAEPPPEKTTDDSAAGN</sequence>
<evidence type="ECO:0000313" key="3">
    <source>
        <dbReference type="EMBL" id="SDM86903.1"/>
    </source>
</evidence>
<protein>
    <submittedName>
        <fullName evidence="3">Uncharacterized protein</fullName>
    </submittedName>
</protein>
<name>A0A1G9WRU0_9HYPH</name>
<accession>A0A1G9WRU0</accession>
<evidence type="ECO:0000256" key="2">
    <source>
        <dbReference type="SAM" id="SignalP"/>
    </source>
</evidence>
<dbReference type="AlphaFoldDB" id="A0A1G9WRU0"/>
<dbReference type="EMBL" id="FNHS01000004">
    <property type="protein sequence ID" value="SDM86903.1"/>
    <property type="molecule type" value="Genomic_DNA"/>
</dbReference>
<feature type="signal peptide" evidence="2">
    <location>
        <begin position="1"/>
        <end position="20"/>
    </location>
</feature>
<gene>
    <name evidence="3" type="ORF">SAMN05216360_10487</name>
</gene>
<feature type="region of interest" description="Disordered" evidence="1">
    <location>
        <begin position="127"/>
        <end position="148"/>
    </location>
</feature>
<keyword evidence="2" id="KW-0732">Signal</keyword>
<reference evidence="4" key="1">
    <citation type="submission" date="2016-10" db="EMBL/GenBank/DDBJ databases">
        <authorList>
            <person name="Varghese N."/>
            <person name="Submissions S."/>
        </authorList>
    </citation>
    <scope>NUCLEOTIDE SEQUENCE [LARGE SCALE GENOMIC DNA]</scope>
    <source>
        <strain evidence="4">BL47</strain>
    </source>
</reference>
<evidence type="ECO:0000256" key="1">
    <source>
        <dbReference type="SAM" id="MobiDB-lite"/>
    </source>
</evidence>
<dbReference type="OrthoDB" id="8446710at2"/>
<evidence type="ECO:0000313" key="4">
    <source>
        <dbReference type="Proteomes" id="UP000198704"/>
    </source>
</evidence>
<keyword evidence="4" id="KW-1185">Reference proteome</keyword>
<feature type="chain" id="PRO_5011495734" evidence="2">
    <location>
        <begin position="21"/>
        <end position="148"/>
    </location>
</feature>
<dbReference type="RefSeq" id="WP_091714666.1">
    <property type="nucleotide sequence ID" value="NZ_FNHS01000004.1"/>
</dbReference>
<organism evidence="3 4">
    <name type="scientific">Methylobacterium phyllostachyos</name>
    <dbReference type="NCBI Taxonomy" id="582672"/>
    <lineage>
        <taxon>Bacteria</taxon>
        <taxon>Pseudomonadati</taxon>
        <taxon>Pseudomonadota</taxon>
        <taxon>Alphaproteobacteria</taxon>
        <taxon>Hyphomicrobiales</taxon>
        <taxon>Methylobacteriaceae</taxon>
        <taxon>Methylobacterium</taxon>
    </lineage>
</organism>
<dbReference type="Proteomes" id="UP000198704">
    <property type="component" value="Unassembled WGS sequence"/>
</dbReference>
<proteinExistence type="predicted"/>